<comment type="similarity">
    <text evidence="4 5 7">Belongs to the succinate/malate CoA ligase alpha subunit family.</text>
</comment>
<evidence type="ECO:0000256" key="4">
    <source>
        <dbReference type="ARBA" id="ARBA00060724"/>
    </source>
</evidence>
<evidence type="ECO:0000256" key="7">
    <source>
        <dbReference type="RuleBase" id="RU000677"/>
    </source>
</evidence>
<reference evidence="9 10" key="1">
    <citation type="submission" date="2016-07" db="EMBL/GenBank/DDBJ databases">
        <title>Draft Genome Sequence of Methylobrevis pamukkalensis PK2.</title>
        <authorList>
            <person name="Vasilenko O.V."/>
            <person name="Doronina N.V."/>
            <person name="Shmareva M.N."/>
            <person name="Tarlachkov S.V."/>
            <person name="Mustakhimov I."/>
            <person name="Trotsenko Y.A."/>
        </authorList>
    </citation>
    <scope>NUCLEOTIDE SEQUENCE [LARGE SCALE GENOMIC DNA]</scope>
    <source>
        <strain evidence="9 10">PK2</strain>
    </source>
</reference>
<dbReference type="PRINTS" id="PR01798">
    <property type="entry name" value="SCOASYNTHASE"/>
</dbReference>
<dbReference type="SMART" id="SM00881">
    <property type="entry name" value="CoA_binding"/>
    <property type="match status" value="1"/>
</dbReference>
<organism evidence="9 10">
    <name type="scientific">Methylobrevis pamukkalensis</name>
    <dbReference type="NCBI Taxonomy" id="1439726"/>
    <lineage>
        <taxon>Bacteria</taxon>
        <taxon>Pseudomonadati</taxon>
        <taxon>Pseudomonadota</taxon>
        <taxon>Alphaproteobacteria</taxon>
        <taxon>Hyphomicrobiales</taxon>
        <taxon>Pleomorphomonadaceae</taxon>
        <taxon>Methylobrevis</taxon>
    </lineage>
</organism>
<dbReference type="UniPathway" id="UPA00223">
    <property type="reaction ID" value="UER00999"/>
</dbReference>
<dbReference type="InterPro" id="IPR016102">
    <property type="entry name" value="Succinyl-CoA_synth-like"/>
</dbReference>
<dbReference type="Gene3D" id="3.40.50.720">
    <property type="entry name" value="NAD(P)-binding Rossmann-like Domain"/>
    <property type="match status" value="1"/>
</dbReference>
<dbReference type="InterPro" id="IPR005811">
    <property type="entry name" value="SUCC_ACL_C"/>
</dbReference>
<evidence type="ECO:0000313" key="10">
    <source>
        <dbReference type="Proteomes" id="UP000094622"/>
    </source>
</evidence>
<comment type="function">
    <text evidence="5">Succinyl-CoA synthetase functions in the citric acid cycle (TCA), coupling the hydrolysis of succinyl-CoA to the synthesis of either ATP or GTP and thus represents the only step of substrate-level phosphorylation in the TCA. The alpha subunit of the enzyme binds the substrates coenzyme A and phosphate, while succinate binding and nucleotide specificity is provided by the beta subunit.</text>
</comment>
<feature type="binding site" evidence="5">
    <location>
        <position position="44"/>
    </location>
    <ligand>
        <name>CoA</name>
        <dbReference type="ChEBI" id="CHEBI:57287"/>
    </ligand>
</feature>
<evidence type="ECO:0000259" key="8">
    <source>
        <dbReference type="SMART" id="SM00881"/>
    </source>
</evidence>
<dbReference type="PIRSF" id="PIRSF001553">
    <property type="entry name" value="SucCS_alpha"/>
    <property type="match status" value="1"/>
</dbReference>
<keyword evidence="3 5" id="KW-0547">Nucleotide-binding</keyword>
<dbReference type="GO" id="GO:0004776">
    <property type="term" value="F:succinate-CoA ligase (GDP-forming) activity"/>
    <property type="evidence" value="ECO:0007669"/>
    <property type="project" value="TreeGrafter"/>
</dbReference>
<dbReference type="GO" id="GO:0009361">
    <property type="term" value="C:succinate-CoA ligase complex (ADP-forming)"/>
    <property type="evidence" value="ECO:0007669"/>
    <property type="project" value="TreeGrafter"/>
</dbReference>
<comment type="catalytic activity">
    <reaction evidence="5">
        <text>succinate + ATP + CoA = succinyl-CoA + ADP + phosphate</text>
        <dbReference type="Rhea" id="RHEA:17661"/>
        <dbReference type="ChEBI" id="CHEBI:30031"/>
        <dbReference type="ChEBI" id="CHEBI:30616"/>
        <dbReference type="ChEBI" id="CHEBI:43474"/>
        <dbReference type="ChEBI" id="CHEBI:57287"/>
        <dbReference type="ChEBI" id="CHEBI:57292"/>
        <dbReference type="ChEBI" id="CHEBI:456216"/>
        <dbReference type="EC" id="6.2.1.5"/>
    </reaction>
</comment>
<dbReference type="SUPFAM" id="SSF52210">
    <property type="entry name" value="Succinyl-CoA synthetase domains"/>
    <property type="match status" value="1"/>
</dbReference>
<gene>
    <name evidence="9" type="primary">sucD_1</name>
    <name evidence="5" type="synonym">sucD</name>
    <name evidence="9" type="ORF">A6302_00331</name>
</gene>
<evidence type="ECO:0000256" key="5">
    <source>
        <dbReference type="HAMAP-Rule" id="MF_01988"/>
    </source>
</evidence>
<feature type="active site" description="Tele-phosphohistidine intermediate" evidence="5 6">
    <location>
        <position position="257"/>
    </location>
</feature>
<dbReference type="NCBIfam" id="TIGR01019">
    <property type="entry name" value="sucCoAalpha"/>
    <property type="match status" value="1"/>
</dbReference>
<proteinExistence type="inferred from homology"/>
<dbReference type="AlphaFoldDB" id="A0A1E3H8Z0"/>
<dbReference type="PANTHER" id="PTHR11117">
    <property type="entry name" value="SUCCINYL-COA LIGASE SUBUNIT ALPHA"/>
    <property type="match status" value="1"/>
</dbReference>
<dbReference type="PANTHER" id="PTHR11117:SF2">
    <property type="entry name" value="SUCCINATE--COA LIGASE [ADP_GDP-FORMING] SUBUNIT ALPHA, MITOCHONDRIAL"/>
    <property type="match status" value="1"/>
</dbReference>
<dbReference type="PATRIC" id="fig|1439726.3.peg.350"/>
<dbReference type="InterPro" id="IPR033847">
    <property type="entry name" value="Citrt_syn/SCS-alpha_CS"/>
</dbReference>
<keyword evidence="1 5" id="KW-0816">Tricarboxylic acid cycle</keyword>
<dbReference type="SUPFAM" id="SSF51735">
    <property type="entry name" value="NAD(P)-binding Rossmann-fold domains"/>
    <property type="match status" value="1"/>
</dbReference>
<dbReference type="InterPro" id="IPR017440">
    <property type="entry name" value="Cit_synth/succinyl-CoA_lig_AS"/>
</dbReference>
<dbReference type="HAMAP" id="MF_01988">
    <property type="entry name" value="Succ_CoA_alpha"/>
    <property type="match status" value="1"/>
</dbReference>
<dbReference type="EC" id="6.2.1.5" evidence="5"/>
<dbReference type="GO" id="GO:0004775">
    <property type="term" value="F:succinate-CoA ligase (ADP-forming) activity"/>
    <property type="evidence" value="ECO:0007669"/>
    <property type="project" value="UniProtKB-UniRule"/>
</dbReference>
<dbReference type="Pfam" id="PF02629">
    <property type="entry name" value="CoA_binding"/>
    <property type="match status" value="1"/>
</dbReference>
<dbReference type="EMBL" id="MCRJ01000004">
    <property type="protein sequence ID" value="ODN72266.1"/>
    <property type="molecule type" value="Genomic_DNA"/>
</dbReference>
<dbReference type="InterPro" id="IPR003781">
    <property type="entry name" value="CoA-bd"/>
</dbReference>
<evidence type="ECO:0000256" key="1">
    <source>
        <dbReference type="ARBA" id="ARBA00022532"/>
    </source>
</evidence>
<sequence length="300" mass="30956">MSILVDKNTKIIVQGLTGKTGTFHTEQALAYYGTQMVAGVHPAKGGEKWAGKSGEQLPIFKSVAEAKDATGADASVIYVPPAGAGAAIIEAIDAEIPFIVCITEGIPVMDMVKVKAKLENSRSRLLGPNCPGIMTPEECKIGIMPGSIFRKGSVGIVSRSGTLTYEAVFQTSNEGLGQTTAVGIGGDPVKGTEFIDVLELFLADPETTSIIMIGEIGGAAEEDAAQFLKDEARRGRKKPMAGFIAGRTAPPGRTMGHAGAVVSGGKGDAESKIAAMESAGIRVSPSPAKLGKTLVDVLKG</sequence>
<evidence type="ECO:0000313" key="9">
    <source>
        <dbReference type="EMBL" id="ODN72266.1"/>
    </source>
</evidence>
<keyword evidence="2 5" id="KW-0436">Ligase</keyword>
<dbReference type="FunFam" id="3.40.50.720:FF:000277">
    <property type="entry name" value="Succinate--CoA ligase [ADP-forming] subunit alpha"/>
    <property type="match status" value="1"/>
</dbReference>
<accession>A0A1E3H8Z0</accession>
<feature type="binding site" evidence="5">
    <location>
        <position position="165"/>
    </location>
    <ligand>
        <name>substrate</name>
        <note>ligand shared with subunit beta</note>
    </ligand>
</feature>
<comment type="pathway">
    <text evidence="5">Carbohydrate metabolism; tricarboxylic acid cycle; succinate from succinyl-CoA (ligase route): step 1/1.</text>
</comment>
<dbReference type="GO" id="GO:0006099">
    <property type="term" value="P:tricarboxylic acid cycle"/>
    <property type="evidence" value="ECO:0007669"/>
    <property type="project" value="UniProtKB-UniRule"/>
</dbReference>
<feature type="binding site" evidence="5">
    <location>
        <begin position="102"/>
        <end position="104"/>
    </location>
    <ligand>
        <name>CoA</name>
        <dbReference type="ChEBI" id="CHEBI:57287"/>
    </ligand>
</feature>
<dbReference type="Pfam" id="PF00549">
    <property type="entry name" value="Ligase_CoA"/>
    <property type="match status" value="1"/>
</dbReference>
<dbReference type="Proteomes" id="UP000094622">
    <property type="component" value="Unassembled WGS sequence"/>
</dbReference>
<dbReference type="InterPro" id="IPR005810">
    <property type="entry name" value="CoA_lig_alpha"/>
</dbReference>
<evidence type="ECO:0000256" key="3">
    <source>
        <dbReference type="ARBA" id="ARBA00022741"/>
    </source>
</evidence>
<dbReference type="NCBIfam" id="NF004230">
    <property type="entry name" value="PRK05678.1"/>
    <property type="match status" value="1"/>
</dbReference>
<dbReference type="RefSeq" id="WP_069305557.1">
    <property type="nucleotide sequence ID" value="NZ_MCRJ01000004.1"/>
</dbReference>
<name>A0A1E3H8Z0_9HYPH</name>
<dbReference type="Gene3D" id="3.40.50.261">
    <property type="entry name" value="Succinyl-CoA synthetase domains"/>
    <property type="match status" value="1"/>
</dbReference>
<comment type="catalytic activity">
    <reaction evidence="5">
        <text>GTP + succinate + CoA = succinyl-CoA + GDP + phosphate</text>
        <dbReference type="Rhea" id="RHEA:22120"/>
        <dbReference type="ChEBI" id="CHEBI:30031"/>
        <dbReference type="ChEBI" id="CHEBI:37565"/>
        <dbReference type="ChEBI" id="CHEBI:43474"/>
        <dbReference type="ChEBI" id="CHEBI:57287"/>
        <dbReference type="ChEBI" id="CHEBI:57292"/>
        <dbReference type="ChEBI" id="CHEBI:58189"/>
    </reaction>
</comment>
<comment type="subunit">
    <text evidence="5">Heterotetramer of two alpha and two beta subunits.</text>
</comment>
<protein>
    <recommendedName>
        <fullName evidence="5">Succinate--CoA ligase [ADP-forming] subunit alpha</fullName>
        <ecNumber evidence="5">6.2.1.5</ecNumber>
    </recommendedName>
    <alternativeName>
        <fullName evidence="5">Succinyl-CoA synthetase subunit alpha</fullName>
        <shortName evidence="5">SCS-alpha</shortName>
    </alternativeName>
</protein>
<feature type="binding site" evidence="5">
    <location>
        <begin position="17"/>
        <end position="20"/>
    </location>
    <ligand>
        <name>CoA</name>
        <dbReference type="ChEBI" id="CHEBI:57287"/>
    </ligand>
</feature>
<dbReference type="PROSITE" id="PS01216">
    <property type="entry name" value="SUCCINYL_COA_LIG_1"/>
    <property type="match status" value="1"/>
</dbReference>
<dbReference type="InterPro" id="IPR036291">
    <property type="entry name" value="NAD(P)-bd_dom_sf"/>
</dbReference>
<feature type="domain" description="CoA-binding" evidence="8">
    <location>
        <begin position="4"/>
        <end position="106"/>
    </location>
</feature>
<dbReference type="FunFam" id="3.40.50.261:FF:000010">
    <property type="entry name" value="Succinate--CoA ligase [ADP-forming] subunit alpha"/>
    <property type="match status" value="1"/>
</dbReference>
<keyword evidence="10" id="KW-1185">Reference proteome</keyword>
<dbReference type="GO" id="GO:0000166">
    <property type="term" value="F:nucleotide binding"/>
    <property type="evidence" value="ECO:0007669"/>
    <property type="project" value="UniProtKB-KW"/>
</dbReference>
<evidence type="ECO:0000256" key="2">
    <source>
        <dbReference type="ARBA" id="ARBA00022598"/>
    </source>
</evidence>
<dbReference type="PROSITE" id="PS00399">
    <property type="entry name" value="SUCCINYL_COA_LIG_2"/>
    <property type="match status" value="1"/>
</dbReference>
<dbReference type="OrthoDB" id="9807196at2"/>
<comment type="caution">
    <text evidence="9">The sequence shown here is derived from an EMBL/GenBank/DDBJ whole genome shotgun (WGS) entry which is preliminary data.</text>
</comment>
<evidence type="ECO:0000256" key="6">
    <source>
        <dbReference type="PIRSR" id="PIRSR001553-1"/>
    </source>
</evidence>